<name>A0AAE1AXH4_9GAST</name>
<evidence type="ECO:0000313" key="1">
    <source>
        <dbReference type="EMBL" id="KAK3794652.1"/>
    </source>
</evidence>
<gene>
    <name evidence="1" type="ORF">RRG08_003795</name>
</gene>
<dbReference type="InterPro" id="IPR013761">
    <property type="entry name" value="SAM/pointed_sf"/>
</dbReference>
<comment type="caution">
    <text evidence="1">The sequence shown here is derived from an EMBL/GenBank/DDBJ whole genome shotgun (WGS) entry which is preliminary data.</text>
</comment>
<dbReference type="EMBL" id="JAWDGP010001105">
    <property type="protein sequence ID" value="KAK3794652.1"/>
    <property type="molecule type" value="Genomic_DNA"/>
</dbReference>
<protein>
    <recommendedName>
        <fullName evidence="3">SAM domain-containing protein</fullName>
    </recommendedName>
</protein>
<accession>A0AAE1AXH4</accession>
<dbReference type="SUPFAM" id="SSF47769">
    <property type="entry name" value="SAM/Pointed domain"/>
    <property type="match status" value="1"/>
</dbReference>
<sequence>MKKSPYSKQQALDKTIQLQPQTLEELSKRIPPDIPKIFREFRPDVRRDDIGLCSASTWDPDRVSKWAAFNDLPEVARVTRTHSVAGGKLLRTDALTLQRLGVSSGREALLAEEYICQLARSVDHDASDNTGFPVEMHKSMYRGEAACPGYSPLDLLISDPWMDSRLRFLDTSDHCTLQWMGLNKQQICSRTVES</sequence>
<dbReference type="Proteomes" id="UP001283361">
    <property type="component" value="Unassembled WGS sequence"/>
</dbReference>
<keyword evidence="2" id="KW-1185">Reference proteome</keyword>
<evidence type="ECO:0008006" key="3">
    <source>
        <dbReference type="Google" id="ProtNLM"/>
    </source>
</evidence>
<dbReference type="AlphaFoldDB" id="A0AAE1AXH4"/>
<reference evidence="1" key="1">
    <citation type="journal article" date="2023" name="G3 (Bethesda)">
        <title>A reference genome for the long-term kleptoplast-retaining sea slug Elysia crispata morphotype clarki.</title>
        <authorList>
            <person name="Eastman K.E."/>
            <person name="Pendleton A.L."/>
            <person name="Shaikh M.A."/>
            <person name="Suttiyut T."/>
            <person name="Ogas R."/>
            <person name="Tomko P."/>
            <person name="Gavelis G."/>
            <person name="Widhalm J.R."/>
            <person name="Wisecaver J.H."/>
        </authorList>
    </citation>
    <scope>NUCLEOTIDE SEQUENCE</scope>
    <source>
        <strain evidence="1">ECLA1</strain>
    </source>
</reference>
<dbReference type="Gene3D" id="1.10.150.50">
    <property type="entry name" value="Transcription Factor, Ets-1"/>
    <property type="match status" value="1"/>
</dbReference>
<proteinExistence type="predicted"/>
<evidence type="ECO:0000313" key="2">
    <source>
        <dbReference type="Proteomes" id="UP001283361"/>
    </source>
</evidence>
<organism evidence="1 2">
    <name type="scientific">Elysia crispata</name>
    <name type="common">lettuce slug</name>
    <dbReference type="NCBI Taxonomy" id="231223"/>
    <lineage>
        <taxon>Eukaryota</taxon>
        <taxon>Metazoa</taxon>
        <taxon>Spiralia</taxon>
        <taxon>Lophotrochozoa</taxon>
        <taxon>Mollusca</taxon>
        <taxon>Gastropoda</taxon>
        <taxon>Heterobranchia</taxon>
        <taxon>Euthyneura</taxon>
        <taxon>Panpulmonata</taxon>
        <taxon>Sacoglossa</taxon>
        <taxon>Placobranchoidea</taxon>
        <taxon>Plakobranchidae</taxon>
        <taxon>Elysia</taxon>
    </lineage>
</organism>